<dbReference type="Gene3D" id="3.40.50.880">
    <property type="match status" value="1"/>
</dbReference>
<feature type="domain" description="HTH araC/xylS-type" evidence="5">
    <location>
        <begin position="220"/>
        <end position="318"/>
    </location>
</feature>
<dbReference type="InterPro" id="IPR020449">
    <property type="entry name" value="Tscrpt_reg_AraC-type_HTH"/>
</dbReference>
<dbReference type="SUPFAM" id="SSF46689">
    <property type="entry name" value="Homeodomain-like"/>
    <property type="match status" value="1"/>
</dbReference>
<reference evidence="6 7" key="1">
    <citation type="submission" date="2020-04" db="EMBL/GenBank/DDBJ databases">
        <authorList>
            <person name="Yin C."/>
        </authorList>
    </citation>
    <scope>NUCLEOTIDE SEQUENCE [LARGE SCALE GENOMIC DNA]</scope>
    <source>
        <strain evidence="6 7">Ae27</strain>
    </source>
</reference>
<dbReference type="RefSeq" id="WP_168869291.1">
    <property type="nucleotide sequence ID" value="NZ_JABAIA010000001.1"/>
</dbReference>
<dbReference type="InterPro" id="IPR018062">
    <property type="entry name" value="HTH_AraC-typ_CS"/>
</dbReference>
<keyword evidence="1" id="KW-0805">Transcription regulation</keyword>
<dbReference type="InterPro" id="IPR018060">
    <property type="entry name" value="HTH_AraC"/>
</dbReference>
<sequence>MKKTKHVVIYLPPDFYSAIASSIIEMLLAINEIKGEEIFSVEFVSRQSRPVSRSGITFHARTKPSRKMDVLILLAGISLDTTLLAGILRRESKFTGPLLQQAVAQQAIIAGTCGAGLLLAHLHILNGKRATVAWWVKHEAQRLFPEVHWEPSRMVVRQGRIYTSGAVYGGMDLLSAVLIDLGFAEEERQVRKIMAMPAVRQFQTPYEMQPSELQQHPFEKKLDDIAAETGLDTLTGKMIARKLTVSYRTLSRKFADELRLSPAKWLQQKRLDAAKALLETTTLNISEICYQVGYQDLASFSRLFVRTTGMTPGEFRRQVTR</sequence>
<dbReference type="PROSITE" id="PS00041">
    <property type="entry name" value="HTH_ARAC_FAMILY_1"/>
    <property type="match status" value="1"/>
</dbReference>
<gene>
    <name evidence="6" type="ORF">HGH92_03110</name>
</gene>
<keyword evidence="7" id="KW-1185">Reference proteome</keyword>
<dbReference type="InterPro" id="IPR029062">
    <property type="entry name" value="Class_I_gatase-like"/>
</dbReference>
<dbReference type="SUPFAM" id="SSF52317">
    <property type="entry name" value="Class I glutamine amidotransferase-like"/>
    <property type="match status" value="1"/>
</dbReference>
<name>A0A847RRC7_9BACT</name>
<comment type="caution">
    <text evidence="6">The sequence shown here is derived from an EMBL/GenBank/DDBJ whole genome shotgun (WGS) entry which is preliminary data.</text>
</comment>
<evidence type="ECO:0000256" key="3">
    <source>
        <dbReference type="ARBA" id="ARBA00023163"/>
    </source>
</evidence>
<dbReference type="GO" id="GO:0043565">
    <property type="term" value="F:sequence-specific DNA binding"/>
    <property type="evidence" value="ECO:0007669"/>
    <property type="project" value="InterPro"/>
</dbReference>
<dbReference type="Pfam" id="PF12833">
    <property type="entry name" value="HTH_18"/>
    <property type="match status" value="1"/>
</dbReference>
<dbReference type="PROSITE" id="PS01124">
    <property type="entry name" value="HTH_ARAC_FAMILY_2"/>
    <property type="match status" value="1"/>
</dbReference>
<dbReference type="InterPro" id="IPR009057">
    <property type="entry name" value="Homeodomain-like_sf"/>
</dbReference>
<dbReference type="GO" id="GO:0003700">
    <property type="term" value="F:DNA-binding transcription factor activity"/>
    <property type="evidence" value="ECO:0007669"/>
    <property type="project" value="InterPro"/>
</dbReference>
<dbReference type="AlphaFoldDB" id="A0A847RRC7"/>
<dbReference type="PRINTS" id="PR00032">
    <property type="entry name" value="HTHARAC"/>
</dbReference>
<evidence type="ECO:0000313" key="7">
    <source>
        <dbReference type="Proteomes" id="UP000570474"/>
    </source>
</evidence>
<keyword evidence="4" id="KW-1133">Transmembrane helix</keyword>
<dbReference type="EMBL" id="JABAIA010000001">
    <property type="protein sequence ID" value="NLR63285.1"/>
    <property type="molecule type" value="Genomic_DNA"/>
</dbReference>
<dbReference type="Proteomes" id="UP000570474">
    <property type="component" value="Unassembled WGS sequence"/>
</dbReference>
<evidence type="ECO:0000256" key="2">
    <source>
        <dbReference type="ARBA" id="ARBA00023125"/>
    </source>
</evidence>
<feature type="transmembrane region" description="Helical" evidence="4">
    <location>
        <begin position="70"/>
        <end position="88"/>
    </location>
</feature>
<evidence type="ECO:0000256" key="1">
    <source>
        <dbReference type="ARBA" id="ARBA00023015"/>
    </source>
</evidence>
<organism evidence="6 7">
    <name type="scientific">Chitinophaga varians</name>
    <dbReference type="NCBI Taxonomy" id="2202339"/>
    <lineage>
        <taxon>Bacteria</taxon>
        <taxon>Pseudomonadati</taxon>
        <taxon>Bacteroidota</taxon>
        <taxon>Chitinophagia</taxon>
        <taxon>Chitinophagales</taxon>
        <taxon>Chitinophagaceae</taxon>
        <taxon>Chitinophaga</taxon>
    </lineage>
</organism>
<evidence type="ECO:0000256" key="4">
    <source>
        <dbReference type="SAM" id="Phobius"/>
    </source>
</evidence>
<accession>A0A847RRC7</accession>
<keyword evidence="3" id="KW-0804">Transcription</keyword>
<dbReference type="SMART" id="SM00342">
    <property type="entry name" value="HTH_ARAC"/>
    <property type="match status" value="1"/>
</dbReference>
<feature type="transmembrane region" description="Helical" evidence="4">
    <location>
        <begin position="108"/>
        <end position="125"/>
    </location>
</feature>
<evidence type="ECO:0000259" key="5">
    <source>
        <dbReference type="PROSITE" id="PS01124"/>
    </source>
</evidence>
<evidence type="ECO:0000313" key="6">
    <source>
        <dbReference type="EMBL" id="NLR63285.1"/>
    </source>
</evidence>
<protein>
    <submittedName>
        <fullName evidence="6">Helix-turn-helix domain-containing protein</fullName>
    </submittedName>
</protein>
<proteinExistence type="predicted"/>
<keyword evidence="4" id="KW-0812">Transmembrane</keyword>
<dbReference type="PANTHER" id="PTHR43280">
    <property type="entry name" value="ARAC-FAMILY TRANSCRIPTIONAL REGULATOR"/>
    <property type="match status" value="1"/>
</dbReference>
<keyword evidence="2" id="KW-0238">DNA-binding</keyword>
<keyword evidence="4" id="KW-0472">Membrane</keyword>
<dbReference type="Gene3D" id="1.10.10.60">
    <property type="entry name" value="Homeodomain-like"/>
    <property type="match status" value="1"/>
</dbReference>
<dbReference type="PANTHER" id="PTHR43280:SF2">
    <property type="entry name" value="HTH-TYPE TRANSCRIPTIONAL REGULATOR EXSA"/>
    <property type="match status" value="1"/>
</dbReference>